<keyword evidence="2" id="KW-1185">Reference proteome</keyword>
<comment type="caution">
    <text evidence="1">The sequence shown here is derived from an EMBL/GenBank/DDBJ whole genome shotgun (WGS) entry which is preliminary data.</text>
</comment>
<dbReference type="AlphaFoldDB" id="A0ABD3F5A0"/>
<dbReference type="EMBL" id="JBIMZQ010000039">
    <property type="protein sequence ID" value="KAL3660866.1"/>
    <property type="molecule type" value="Genomic_DNA"/>
</dbReference>
<accession>A0ABD3F5A0</accession>
<evidence type="ECO:0000313" key="2">
    <source>
        <dbReference type="Proteomes" id="UP001632037"/>
    </source>
</evidence>
<protein>
    <submittedName>
        <fullName evidence="1">Uncharacterized protein</fullName>
    </submittedName>
</protein>
<dbReference type="Proteomes" id="UP001632037">
    <property type="component" value="Unassembled WGS sequence"/>
</dbReference>
<reference evidence="1 2" key="1">
    <citation type="submission" date="2024-09" db="EMBL/GenBank/DDBJ databases">
        <title>Genome sequencing and assembly of Phytophthora oleae, isolate VK10A, causative agent of rot of olive drupes.</title>
        <authorList>
            <person name="Conti Taguali S."/>
            <person name="Riolo M."/>
            <person name="La Spada F."/>
            <person name="Cacciola S.O."/>
            <person name="Dionisio G."/>
        </authorList>
    </citation>
    <scope>NUCLEOTIDE SEQUENCE [LARGE SCALE GENOMIC DNA]</scope>
    <source>
        <strain evidence="1 2">VK10A</strain>
    </source>
</reference>
<organism evidence="1 2">
    <name type="scientific">Phytophthora oleae</name>
    <dbReference type="NCBI Taxonomy" id="2107226"/>
    <lineage>
        <taxon>Eukaryota</taxon>
        <taxon>Sar</taxon>
        <taxon>Stramenopiles</taxon>
        <taxon>Oomycota</taxon>
        <taxon>Peronosporomycetes</taxon>
        <taxon>Peronosporales</taxon>
        <taxon>Peronosporaceae</taxon>
        <taxon>Phytophthora</taxon>
    </lineage>
</organism>
<proteinExistence type="predicted"/>
<evidence type="ECO:0000313" key="1">
    <source>
        <dbReference type="EMBL" id="KAL3660866.1"/>
    </source>
</evidence>
<gene>
    <name evidence="1" type="ORF">V7S43_014268</name>
</gene>
<sequence>MGARHHDSHGLILFGLRDGQSISWARNPGPGFLEDYLKSGRHIGKVGIAIDDKKYEA</sequence>
<name>A0ABD3F5A0_9STRA</name>